<name>A0A385UJ90_9CAUD</name>
<organism evidence="1 2">
    <name type="scientific">Microbacterium phage OneinaGillian</name>
    <dbReference type="NCBI Taxonomy" id="2301604"/>
    <lineage>
        <taxon>Viruses</taxon>
        <taxon>Duplodnaviria</taxon>
        <taxon>Heunggongvirae</taxon>
        <taxon>Uroviricota</taxon>
        <taxon>Caudoviricetes</taxon>
        <taxon>Gillianvirus</taxon>
        <taxon>Gillianvirus oneinagillian</taxon>
    </lineage>
</organism>
<dbReference type="GeneID" id="55003679"/>
<dbReference type="Proteomes" id="UP000279330">
    <property type="component" value="Segment"/>
</dbReference>
<evidence type="ECO:0000313" key="2">
    <source>
        <dbReference type="Proteomes" id="UP000279330"/>
    </source>
</evidence>
<evidence type="ECO:0000313" key="1">
    <source>
        <dbReference type="EMBL" id="AYB70114.1"/>
    </source>
</evidence>
<dbReference type="KEGG" id="vg:55003679"/>
<dbReference type="EMBL" id="MH727556">
    <property type="protein sequence ID" value="AYB70114.1"/>
    <property type="molecule type" value="Genomic_DNA"/>
</dbReference>
<sequence>MSTLLDAEPIVLEDLDFAPVCDICKLRQTSDAASWAVTFSCGLVMLYCQPHLDMLLRAGASTRGKYREDSGHCSPQRFVTMTSREKL</sequence>
<keyword evidence="2" id="KW-1185">Reference proteome</keyword>
<accession>A0A385UJ90</accession>
<gene>
    <name evidence="1" type="primary">4</name>
    <name evidence="1" type="ORF">SEA_ONEIAGILLIAN_4</name>
</gene>
<protein>
    <submittedName>
        <fullName evidence="1">Uncharacterized protein</fullName>
    </submittedName>
</protein>
<reference evidence="1 2" key="1">
    <citation type="submission" date="2018-08" db="EMBL/GenBank/DDBJ databases">
        <authorList>
            <person name="Miller G.E."/>
            <person name="Abrahams R."/>
            <person name="Bazan D.C."/>
            <person name="Beglau B.C."/>
            <person name="Blaylock E.C."/>
            <person name="Choi J.D."/>
            <person name="Grewal S.K."/>
            <person name="Hernandez E.V."/>
            <person name="Kim D.J."/>
            <person name="Kim K."/>
            <person name="Lee Y."/>
            <person name="Linde M.K."/>
            <person name="Lopez M.B."/>
            <person name="Pangalila E."/>
            <person name="Parker M.A."/>
            <person name="Specht R.C."/>
            <person name="Teng M.C."/>
            <person name="Toledo B."/>
            <person name="Tran S."/>
            <person name="Yu H."/>
            <person name="Kalaj N."/>
            <person name="Muthiah A.S."/>
            <person name="Dean N.S."/>
            <person name="Diaz A."/>
            <person name="Garlena R.A."/>
            <person name="Russell D.A."/>
            <person name="Pope W.H."/>
            <person name="Jacobs-Sera D."/>
            <person name="Hatfull G.F."/>
        </authorList>
    </citation>
    <scope>NUCLEOTIDE SEQUENCE [LARGE SCALE GENOMIC DNA]</scope>
</reference>
<proteinExistence type="predicted"/>
<dbReference type="RefSeq" id="YP_009812610.1">
    <property type="nucleotide sequence ID" value="NC_048068.1"/>
</dbReference>